<dbReference type="OrthoDB" id="2085089at2"/>
<dbReference type="Pfam" id="PF14167">
    <property type="entry name" value="YfkD"/>
    <property type="match status" value="1"/>
</dbReference>
<dbReference type="GeneID" id="93337838"/>
<keyword evidence="3" id="KW-1185">Reference proteome</keyword>
<dbReference type="InterPro" id="IPR025548">
    <property type="entry name" value="YfkD"/>
</dbReference>
<organism evidence="2 3">
    <name type="scientific">Gemmiger formicilis</name>
    <dbReference type="NCBI Taxonomy" id="745368"/>
    <lineage>
        <taxon>Bacteria</taxon>
        <taxon>Bacillati</taxon>
        <taxon>Bacillota</taxon>
        <taxon>Clostridia</taxon>
        <taxon>Eubacteriales</taxon>
        <taxon>Gemmiger</taxon>
    </lineage>
</organism>
<accession>A0A1T4X3B2</accession>
<dbReference type="InterPro" id="IPR028988">
    <property type="entry name" value="CEL-III_C_sf"/>
</dbReference>
<protein>
    <submittedName>
        <fullName evidence="2">YfkD-like protein</fullName>
    </submittedName>
</protein>
<dbReference type="SUPFAM" id="SSF111265">
    <property type="entry name" value="Hemolytic lectin CEL-III, C-terminal domain"/>
    <property type="match status" value="1"/>
</dbReference>
<dbReference type="Proteomes" id="UP000190286">
    <property type="component" value="Unassembled WGS sequence"/>
</dbReference>
<evidence type="ECO:0000313" key="2">
    <source>
        <dbReference type="EMBL" id="SKA84104.1"/>
    </source>
</evidence>
<gene>
    <name evidence="2" type="ORF">SAMN02745178_01371</name>
</gene>
<evidence type="ECO:0000256" key="1">
    <source>
        <dbReference type="SAM" id="SignalP"/>
    </source>
</evidence>
<name>A0A1T4X3B2_9FIRM</name>
<sequence>MRKIKTILGIVFSLAIVTTMNTTVFAANDSGIPERRGVYIRECVGYEPNYTNIDYTHKLLGSVSGDNTQGSSPMQITYQYEQSGTTTASIAGYANGTTEANVVFAKMQAEVGVEVTGSRSWTKGTSAGVSYSIAPGKFEVLNVYIPAVRTAGRLKYKVYMDGYPENVFYEYKTLTESYAPQKNSVHYKVTTSSYSAIKVPKGMTVYTPTGVYKAQ</sequence>
<dbReference type="STRING" id="745368.SAMN02745178_01371"/>
<dbReference type="RefSeq" id="WP_006857809.1">
    <property type="nucleotide sequence ID" value="NZ_FUYF01000006.1"/>
</dbReference>
<feature type="signal peptide" evidence="1">
    <location>
        <begin position="1"/>
        <end position="26"/>
    </location>
</feature>
<dbReference type="EMBL" id="FUYF01000006">
    <property type="protein sequence ID" value="SKA84104.1"/>
    <property type="molecule type" value="Genomic_DNA"/>
</dbReference>
<proteinExistence type="predicted"/>
<reference evidence="2 3" key="1">
    <citation type="submission" date="2017-02" db="EMBL/GenBank/DDBJ databases">
        <authorList>
            <person name="Peterson S.W."/>
        </authorList>
    </citation>
    <scope>NUCLEOTIDE SEQUENCE [LARGE SCALE GENOMIC DNA]</scope>
    <source>
        <strain evidence="2 3">ATCC 27749</strain>
    </source>
</reference>
<evidence type="ECO:0000313" key="3">
    <source>
        <dbReference type="Proteomes" id="UP000190286"/>
    </source>
</evidence>
<keyword evidence="1" id="KW-0732">Signal</keyword>
<dbReference type="AlphaFoldDB" id="A0A1T4X3B2"/>
<feature type="chain" id="PRO_5010572361" evidence="1">
    <location>
        <begin position="27"/>
        <end position="215"/>
    </location>
</feature>